<dbReference type="Pfam" id="PF13302">
    <property type="entry name" value="Acetyltransf_3"/>
    <property type="match status" value="1"/>
</dbReference>
<evidence type="ECO:0000313" key="2">
    <source>
        <dbReference type="EMBL" id="AIF06844.1"/>
    </source>
</evidence>
<sequence>MLRRATTTIRVDDRLVLRPATSEYGSELREAFEETWPEVSRAMPWINPDQPFDTQIEDFLIETERMGRTGMLHHWVMVRPWDGALLGLVGFDRVTRSNKAFWNLGYWVRSSEQQHGVARKAIDASLAWLGEAEEYCVELKVDPHNHAGRSTVMRTVRDWGGERCIDGDSAITVAGVRTHHECHTIVIGPDRGTPKNS</sequence>
<dbReference type="PANTHER" id="PTHR43441:SF6">
    <property type="entry name" value="N-ACETYLTRANSFERASE DOMAIN-CONTAINING PROTEIN"/>
    <property type="match status" value="1"/>
</dbReference>
<organism evidence="2">
    <name type="scientific">uncultured marine group II/III euryarchaeote KM3_196_E05</name>
    <dbReference type="NCBI Taxonomy" id="1457971"/>
    <lineage>
        <taxon>Archaea</taxon>
        <taxon>Methanobacteriati</taxon>
        <taxon>Methanobacteriota</taxon>
        <taxon>environmental samples</taxon>
    </lineage>
</organism>
<dbReference type="GO" id="GO:0008999">
    <property type="term" value="F:protein-N-terminal-alanine acetyltransferase activity"/>
    <property type="evidence" value="ECO:0007669"/>
    <property type="project" value="TreeGrafter"/>
</dbReference>
<dbReference type="EMBL" id="KF900782">
    <property type="protein sequence ID" value="AIF06844.1"/>
    <property type="molecule type" value="Genomic_DNA"/>
</dbReference>
<protein>
    <recommendedName>
        <fullName evidence="1">N-acetyltransferase domain-containing protein</fullName>
    </recommendedName>
</protein>
<reference evidence="2" key="1">
    <citation type="journal article" date="2014" name="Genome Biol. Evol.">
        <title>Pangenome evidence for extensive interdomain horizontal transfer affecting lineage core and shell genes in uncultured planktonic thaumarchaeota and euryarchaeota.</title>
        <authorList>
            <person name="Deschamps P."/>
            <person name="Zivanovic Y."/>
            <person name="Moreira D."/>
            <person name="Rodriguez-Valera F."/>
            <person name="Lopez-Garcia P."/>
        </authorList>
    </citation>
    <scope>NUCLEOTIDE SEQUENCE</scope>
</reference>
<name>A0A075GSV4_9EURY</name>
<feature type="domain" description="N-acetyltransferase" evidence="1">
    <location>
        <begin position="15"/>
        <end position="171"/>
    </location>
</feature>
<dbReference type="InterPro" id="IPR051908">
    <property type="entry name" value="Ribosomal_N-acetyltransferase"/>
</dbReference>
<dbReference type="Gene3D" id="3.40.630.30">
    <property type="match status" value="1"/>
</dbReference>
<dbReference type="InterPro" id="IPR016181">
    <property type="entry name" value="Acyl_CoA_acyltransferase"/>
</dbReference>
<dbReference type="GO" id="GO:0005737">
    <property type="term" value="C:cytoplasm"/>
    <property type="evidence" value="ECO:0007669"/>
    <property type="project" value="TreeGrafter"/>
</dbReference>
<proteinExistence type="predicted"/>
<dbReference type="SUPFAM" id="SSF55729">
    <property type="entry name" value="Acyl-CoA N-acyltransferases (Nat)"/>
    <property type="match status" value="1"/>
</dbReference>
<dbReference type="PANTHER" id="PTHR43441">
    <property type="entry name" value="RIBOSOMAL-PROTEIN-SERINE ACETYLTRANSFERASE"/>
    <property type="match status" value="1"/>
</dbReference>
<dbReference type="PROSITE" id="PS51186">
    <property type="entry name" value="GNAT"/>
    <property type="match status" value="1"/>
</dbReference>
<dbReference type="AlphaFoldDB" id="A0A075GSV4"/>
<dbReference type="InterPro" id="IPR000182">
    <property type="entry name" value="GNAT_dom"/>
</dbReference>
<evidence type="ECO:0000259" key="1">
    <source>
        <dbReference type="PROSITE" id="PS51186"/>
    </source>
</evidence>
<accession>A0A075GSV4</accession>
<dbReference type="GO" id="GO:1990189">
    <property type="term" value="F:protein N-terminal-serine acetyltransferase activity"/>
    <property type="evidence" value="ECO:0007669"/>
    <property type="project" value="TreeGrafter"/>
</dbReference>